<organism evidence="2 3">
    <name type="scientific">Methanorbis furvi</name>
    <dbReference type="NCBI Taxonomy" id="3028299"/>
    <lineage>
        <taxon>Archaea</taxon>
        <taxon>Methanobacteriati</taxon>
        <taxon>Methanobacteriota</taxon>
        <taxon>Stenosarchaea group</taxon>
        <taxon>Methanomicrobia</taxon>
        <taxon>Methanomicrobiales</taxon>
        <taxon>Methanocorpusculaceae</taxon>
        <taxon>Methanorbis</taxon>
    </lineage>
</organism>
<evidence type="ECO:0000313" key="2">
    <source>
        <dbReference type="EMBL" id="MDV0441650.1"/>
    </source>
</evidence>
<sequence>MQLFQSVETAVVTEGFLLMMTILGYYLISGQVAGTGDTQPLDVFVIIMAVLLSVPPLWILRYYQGKMV</sequence>
<keyword evidence="1" id="KW-0812">Transmembrane</keyword>
<dbReference type="AlphaFoldDB" id="A0AAE4SBK7"/>
<evidence type="ECO:0000313" key="3">
    <source>
        <dbReference type="Proteomes" id="UP001273136"/>
    </source>
</evidence>
<gene>
    <name evidence="2" type="ORF">McpAg1_08580</name>
</gene>
<dbReference type="Proteomes" id="UP001273136">
    <property type="component" value="Unassembled WGS sequence"/>
</dbReference>
<name>A0AAE4SBK7_9EURY</name>
<feature type="transmembrane region" description="Helical" evidence="1">
    <location>
        <begin position="7"/>
        <end position="28"/>
    </location>
</feature>
<proteinExistence type="predicted"/>
<protein>
    <submittedName>
        <fullName evidence="2">Uncharacterized protein</fullName>
    </submittedName>
</protein>
<feature type="transmembrane region" description="Helical" evidence="1">
    <location>
        <begin position="43"/>
        <end position="63"/>
    </location>
</feature>
<evidence type="ECO:0000256" key="1">
    <source>
        <dbReference type="SAM" id="Phobius"/>
    </source>
</evidence>
<accession>A0AAE4SBK7</accession>
<reference evidence="2" key="1">
    <citation type="submission" date="2023-06" db="EMBL/GenBank/DDBJ databases">
        <title>Genome sequence of Methancorpusculaceae sp. Ag1.</title>
        <authorList>
            <person name="Protasov E."/>
            <person name="Platt K."/>
            <person name="Poehlein A."/>
            <person name="Daniel R."/>
            <person name="Brune A."/>
        </authorList>
    </citation>
    <scope>NUCLEOTIDE SEQUENCE</scope>
    <source>
        <strain evidence="2">Ag1</strain>
    </source>
</reference>
<comment type="caution">
    <text evidence="2">The sequence shown here is derived from an EMBL/GenBank/DDBJ whole genome shotgun (WGS) entry which is preliminary data.</text>
</comment>
<keyword evidence="3" id="KW-1185">Reference proteome</keyword>
<dbReference type="EMBL" id="JAWDKA010000004">
    <property type="protein sequence ID" value="MDV0441650.1"/>
    <property type="molecule type" value="Genomic_DNA"/>
</dbReference>
<keyword evidence="1" id="KW-0472">Membrane</keyword>
<keyword evidence="1" id="KW-1133">Transmembrane helix</keyword>
<dbReference type="RefSeq" id="WP_338094054.1">
    <property type="nucleotide sequence ID" value="NZ_JAWDKA010000004.1"/>
</dbReference>